<proteinExistence type="predicted"/>
<dbReference type="eggNOG" id="ENOG502QS80">
    <property type="taxonomic scope" value="Eukaryota"/>
</dbReference>
<feature type="region of interest" description="Disordered" evidence="1">
    <location>
        <begin position="792"/>
        <end position="856"/>
    </location>
</feature>
<feature type="compositionally biased region" description="Basic residues" evidence="1">
    <location>
        <begin position="815"/>
        <end position="838"/>
    </location>
</feature>
<dbReference type="OrthoDB" id="5339038at2759"/>
<feature type="region of interest" description="Disordered" evidence="1">
    <location>
        <begin position="681"/>
        <end position="702"/>
    </location>
</feature>
<dbReference type="PANTHER" id="PTHR38795:SF1">
    <property type="entry name" value="DUF6604 DOMAIN-CONTAINING PROTEIN"/>
    <property type="match status" value="1"/>
</dbReference>
<dbReference type="STRING" id="306901.Q2GRN3"/>
<dbReference type="AlphaFoldDB" id="Q2GRN3"/>
<evidence type="ECO:0000259" key="2">
    <source>
        <dbReference type="Pfam" id="PF20253"/>
    </source>
</evidence>
<dbReference type="VEuPathDB" id="FungiDB:CHGG_09371"/>
<feature type="compositionally biased region" description="Low complexity" evidence="1">
    <location>
        <begin position="843"/>
        <end position="856"/>
    </location>
</feature>
<dbReference type="OMA" id="CIVDAFT"/>
<feature type="compositionally biased region" description="Basic and acidic residues" evidence="1">
    <location>
        <begin position="172"/>
        <end position="194"/>
    </location>
</feature>
<evidence type="ECO:0000256" key="1">
    <source>
        <dbReference type="SAM" id="MobiDB-lite"/>
    </source>
</evidence>
<sequence length="946" mass="105696">MATRNVYLAYKRDTSQLLYWIIRTSNVILLKTTASSDSHPTQVNTTGQITVTDLVALSRLIARHVNPVPFAILQLFRSVIDARTAAHESFQQMATEHPDPSIEKSNATHRYFIVALTDAFHELGGRDWKPTDDCSADGAAADDTRTHSKAKLDRLLLSNQFMALDLSNTTDIDKEASESDDSNGHPERGPDPAQKRRRQPKPGKGKKGKRGKKSKAQQQAARANEALLDSVPLESYRIIQDGEGVDTDYIVALYAILSEWVSLRQYIQSVWRKCAYCGLNSAVAGAVSQLAITMVQKSAAEIFVDFPGRDYYETVMDLIGRAGPKWDISRIATITIETFTPEGKAGMTITTPVDFGENLMLDTHRNLWDPGFSLQGATDEERTRWRRYYTMNWLYGLVNHFSSIVVKENTLPGEPHVLEDVDWSPTGPWAKHRRLFGLNGFAGLITSLALQKQGTDIRKSILPHIVFSLQCIVDSFMVSRGWRISIAGTHTLEPPAQNFRPLRDIDIFLDRENERKKGAGLLPTVTILKQFCANDATIHHDPNRHEYTNELLQRFHFEFAHLLGGNVLGCDTDHGPIHPSRFSGTNSNGLWEYSPFLCGVGLTEGLDLAYLLGMRLWDNLSEPILLVHLHNMLVKKGYLKESSVLFDWVQYIFGGVLFVSGKVPSSNFSDALVARSDQAARSRRRDRHAAQPPANDSYDPFQALATVDPVTQQTRLDDTDLVKRARATGMIEETLLQIHKSQCRCRSCTVARGLSSFTTQATANATTIVYESGDDTSDDAGEDASVTISAAAPAEDMDPDREHDEAMAHLPPTPPRRKTKTKTKTTSPHHHRTARNPRKPTEAKPQPTTTTTTSPPQLRYLTGQYILLFAERDLTLDITDCRFRPLSAVNYVAVACTMMGIFQMMEAELARRRNALYVHVYERDETWAEAKRVGLGVSVICIGVET</sequence>
<feature type="region of interest" description="Disordered" evidence="1">
    <location>
        <begin position="172"/>
        <end position="223"/>
    </location>
</feature>
<accession>Q2GRN3</accession>
<evidence type="ECO:0000313" key="4">
    <source>
        <dbReference type="Proteomes" id="UP000001056"/>
    </source>
</evidence>
<dbReference type="InParanoid" id="Q2GRN3"/>
<dbReference type="PANTHER" id="PTHR38795">
    <property type="entry name" value="DUF6604 DOMAIN-CONTAINING PROTEIN"/>
    <property type="match status" value="1"/>
</dbReference>
<dbReference type="InterPro" id="IPR046539">
    <property type="entry name" value="DUF6604"/>
</dbReference>
<feature type="compositionally biased region" description="Basic residues" evidence="1">
    <location>
        <begin position="195"/>
        <end position="215"/>
    </location>
</feature>
<keyword evidence="4" id="KW-1185">Reference proteome</keyword>
<gene>
    <name evidence="3" type="ORF">CHGG_09371</name>
</gene>
<dbReference type="RefSeq" id="XP_001227298.1">
    <property type="nucleotide sequence ID" value="XM_001227297.1"/>
</dbReference>
<evidence type="ECO:0000313" key="3">
    <source>
        <dbReference type="EMBL" id="EAQ85357.1"/>
    </source>
</evidence>
<dbReference type="HOGENOM" id="CLU_013511_0_0_1"/>
<dbReference type="GeneID" id="4395622"/>
<name>Q2GRN3_CHAGB</name>
<dbReference type="InterPro" id="IPR016864">
    <property type="entry name" value="UCP028035"/>
</dbReference>
<organism evidence="3 4">
    <name type="scientific">Chaetomium globosum (strain ATCC 6205 / CBS 148.51 / DSM 1962 / NBRC 6347 / NRRL 1970)</name>
    <name type="common">Soil fungus</name>
    <dbReference type="NCBI Taxonomy" id="306901"/>
    <lineage>
        <taxon>Eukaryota</taxon>
        <taxon>Fungi</taxon>
        <taxon>Dikarya</taxon>
        <taxon>Ascomycota</taxon>
        <taxon>Pezizomycotina</taxon>
        <taxon>Sordariomycetes</taxon>
        <taxon>Sordariomycetidae</taxon>
        <taxon>Sordariales</taxon>
        <taxon>Chaetomiaceae</taxon>
        <taxon>Chaetomium</taxon>
    </lineage>
</organism>
<dbReference type="Pfam" id="PF20253">
    <property type="entry name" value="DUF6604"/>
    <property type="match status" value="1"/>
</dbReference>
<dbReference type="EMBL" id="CH408034">
    <property type="protein sequence ID" value="EAQ85357.1"/>
    <property type="molecule type" value="Genomic_DNA"/>
</dbReference>
<protein>
    <recommendedName>
        <fullName evidence="2">DUF6604 domain-containing protein</fullName>
    </recommendedName>
</protein>
<reference evidence="4" key="1">
    <citation type="journal article" date="2015" name="Genome Announc.">
        <title>Draft genome sequence of the cellulolytic fungus Chaetomium globosum.</title>
        <authorList>
            <person name="Cuomo C.A."/>
            <person name="Untereiner W.A."/>
            <person name="Ma L.-J."/>
            <person name="Grabherr M."/>
            <person name="Birren B.W."/>
        </authorList>
    </citation>
    <scope>NUCLEOTIDE SEQUENCE [LARGE SCALE GENOMIC DNA]</scope>
    <source>
        <strain evidence="4">ATCC 6205 / CBS 148.51 / DSM 1962 / NBRC 6347 / NRRL 1970</strain>
    </source>
</reference>
<dbReference type="Proteomes" id="UP000001056">
    <property type="component" value="Unassembled WGS sequence"/>
</dbReference>
<feature type="domain" description="DUF6604" evidence="2">
    <location>
        <begin position="9"/>
        <end position="303"/>
    </location>
</feature>
<dbReference type="PIRSF" id="PIRSF028035">
    <property type="entry name" value="UCP028035"/>
    <property type="match status" value="1"/>
</dbReference>